<comment type="caution">
    <text evidence="2">The sequence shown here is derived from an EMBL/GenBank/DDBJ whole genome shotgun (WGS) entry which is preliminary data.</text>
</comment>
<name>A0A329UPU9_9FIRM</name>
<organism evidence="2 3">
    <name type="scientific">Faecalibacterium prausnitzii</name>
    <dbReference type="NCBI Taxonomy" id="853"/>
    <lineage>
        <taxon>Bacteria</taxon>
        <taxon>Bacillati</taxon>
        <taxon>Bacillota</taxon>
        <taxon>Clostridia</taxon>
        <taxon>Eubacteriales</taxon>
        <taxon>Oscillospiraceae</taxon>
        <taxon>Faecalibacterium</taxon>
    </lineage>
</organism>
<evidence type="ECO:0000313" key="2">
    <source>
        <dbReference type="EMBL" id="RAW63790.1"/>
    </source>
</evidence>
<dbReference type="Proteomes" id="UP000250550">
    <property type="component" value="Unassembled WGS sequence"/>
</dbReference>
<sequence length="122" mass="13790">MRKWKGPQIPRSLLHSMYEVHTEGGGYDKEQGGQWKPGTTVETAFQGVVMPLNNEDLQYIDSGSYTLNAQKVYTNGHTLQVGAQFRDGFDGQIYTVKQELTHGPVHSMKRYMVEKKGESNPK</sequence>
<dbReference type="AlphaFoldDB" id="A0A329UPU9"/>
<accession>A0A329UPU9</accession>
<dbReference type="RefSeq" id="WP_112122006.1">
    <property type="nucleotide sequence ID" value="NZ_CAXSZA010000003.1"/>
</dbReference>
<reference evidence="2 3" key="1">
    <citation type="submission" date="2018-02" db="EMBL/GenBank/DDBJ databases">
        <title>Complete genome sequencing of Faecalibacterium prausnitzii strains isolated from the human gut.</title>
        <authorList>
            <person name="Fitzgerald B.C."/>
            <person name="Shkoporov A.N."/>
            <person name="Ross P.R."/>
            <person name="Hill C."/>
        </authorList>
    </citation>
    <scope>NUCLEOTIDE SEQUENCE [LARGE SCALE GENOMIC DNA]</scope>
    <source>
        <strain evidence="2 3">APC924/119</strain>
    </source>
</reference>
<proteinExistence type="predicted"/>
<reference evidence="1" key="2">
    <citation type="submission" date="2021-02" db="EMBL/GenBank/DDBJ databases">
        <title>Infant gut strain persistence is associated with maternal origin, phylogeny, and functional potential including surface adhesion and iron acquisition.</title>
        <authorList>
            <person name="Lou Y.C."/>
        </authorList>
    </citation>
    <scope>NUCLEOTIDE SEQUENCE</scope>
    <source>
        <strain evidence="1">L3_101_367G1_dasL3_101_367G1_metabat.metabat.26</strain>
    </source>
</reference>
<dbReference type="EMBL" id="PRLF01000024">
    <property type="protein sequence ID" value="RAW63790.1"/>
    <property type="molecule type" value="Genomic_DNA"/>
</dbReference>
<dbReference type="EMBL" id="JAGZAM010000001">
    <property type="protein sequence ID" value="MBS5686546.1"/>
    <property type="molecule type" value="Genomic_DNA"/>
</dbReference>
<dbReference type="Proteomes" id="UP000733372">
    <property type="component" value="Unassembled WGS sequence"/>
</dbReference>
<evidence type="ECO:0000313" key="3">
    <source>
        <dbReference type="Proteomes" id="UP000250550"/>
    </source>
</evidence>
<gene>
    <name evidence="2" type="ORF">C4N21_12785</name>
    <name evidence="1" type="ORF">KHW66_00280</name>
</gene>
<protein>
    <submittedName>
        <fullName evidence="2">Uncharacterized protein</fullName>
    </submittedName>
</protein>
<evidence type="ECO:0000313" key="1">
    <source>
        <dbReference type="EMBL" id="MBS5686546.1"/>
    </source>
</evidence>